<dbReference type="EMBL" id="JAJADR010000013">
    <property type="protein sequence ID" value="MCB2410933.1"/>
    <property type="molecule type" value="Genomic_DNA"/>
</dbReference>
<comment type="caution">
    <text evidence="1">The sequence shown here is derived from an EMBL/GenBank/DDBJ whole genome shotgun (WGS) entry which is preliminary data.</text>
</comment>
<protein>
    <submittedName>
        <fullName evidence="1">Uncharacterized protein</fullName>
    </submittedName>
</protein>
<dbReference type="RefSeq" id="WP_226180306.1">
    <property type="nucleotide sequence ID" value="NZ_JAJADR010000013.1"/>
</dbReference>
<proteinExistence type="predicted"/>
<reference evidence="1" key="1">
    <citation type="submission" date="2021-10" db="EMBL/GenBank/DDBJ databases">
        <authorList>
            <person name="Dean J.D."/>
            <person name="Kim M.K."/>
            <person name="Newey C.N."/>
            <person name="Stoker T.S."/>
            <person name="Thompson D.W."/>
            <person name="Grose J.H."/>
        </authorList>
    </citation>
    <scope>NUCLEOTIDE SEQUENCE</scope>
    <source>
        <strain evidence="1">BT178</strain>
    </source>
</reference>
<sequence length="144" mass="15991">MSDVQIQKIKVVIEVELRERPPSALSVPDSEADAEGHGYEQALFAMLQADPERYADFVKILAITSLESYGIHHMIAGLAQISDTYTAGIQILKSLVPRFSSQAQVYLHQAIEEGWIMDGTDSIYNRVKAEPISLSVEYPVQPSQ</sequence>
<evidence type="ECO:0000313" key="1">
    <source>
        <dbReference type="EMBL" id="MCB2410933.1"/>
    </source>
</evidence>
<name>A0ABS8AYT2_9BACT</name>
<organism evidence="1 2">
    <name type="scientific">Hymenobacter lucidus</name>
    <dbReference type="NCBI Taxonomy" id="2880930"/>
    <lineage>
        <taxon>Bacteria</taxon>
        <taxon>Pseudomonadati</taxon>
        <taxon>Bacteroidota</taxon>
        <taxon>Cytophagia</taxon>
        <taxon>Cytophagales</taxon>
        <taxon>Hymenobacteraceae</taxon>
        <taxon>Hymenobacter</taxon>
    </lineage>
</organism>
<accession>A0ABS8AYT2</accession>
<gene>
    <name evidence="1" type="ORF">LGH74_23305</name>
</gene>
<keyword evidence="2" id="KW-1185">Reference proteome</keyword>
<evidence type="ECO:0000313" key="2">
    <source>
        <dbReference type="Proteomes" id="UP001165296"/>
    </source>
</evidence>
<dbReference type="Proteomes" id="UP001165296">
    <property type="component" value="Unassembled WGS sequence"/>
</dbReference>